<dbReference type="Proteomes" id="UP000799423">
    <property type="component" value="Unassembled WGS sequence"/>
</dbReference>
<name>A0A6A7B7U6_9PLEO</name>
<reference evidence="2" key="1">
    <citation type="submission" date="2020-01" db="EMBL/GenBank/DDBJ databases">
        <authorList>
            <consortium name="DOE Joint Genome Institute"/>
            <person name="Haridas S."/>
            <person name="Albert R."/>
            <person name="Binder M."/>
            <person name="Bloem J."/>
            <person name="Labutti K."/>
            <person name="Salamov A."/>
            <person name="Andreopoulos B."/>
            <person name="Baker S.E."/>
            <person name="Barry K."/>
            <person name="Bills G."/>
            <person name="Bluhm B.H."/>
            <person name="Cannon C."/>
            <person name="Castanera R."/>
            <person name="Culley D.E."/>
            <person name="Daum C."/>
            <person name="Ezra D."/>
            <person name="Gonzalez J.B."/>
            <person name="Henrissat B."/>
            <person name="Kuo A."/>
            <person name="Liang C."/>
            <person name="Lipzen A."/>
            <person name="Lutzoni F."/>
            <person name="Magnuson J."/>
            <person name="Mondo S."/>
            <person name="Nolan M."/>
            <person name="Ohm R."/>
            <person name="Pangilinan J."/>
            <person name="Park H.-J."/>
            <person name="Ramirez L."/>
            <person name="Alfaro M."/>
            <person name="Sun H."/>
            <person name="Tritt A."/>
            <person name="Yoshinaga Y."/>
            <person name="Zwiers L.-H."/>
            <person name="Turgeon B.G."/>
            <person name="Goodwin S.B."/>
            <person name="Spatafora J.W."/>
            <person name="Crous P.W."/>
            <person name="Grigoriev I.V."/>
        </authorList>
    </citation>
    <scope>NUCLEOTIDE SEQUENCE</scope>
    <source>
        <strain evidence="2">IPT5</strain>
    </source>
</reference>
<dbReference type="EMBL" id="MU006307">
    <property type="protein sequence ID" value="KAF2850358.1"/>
    <property type="molecule type" value="Genomic_DNA"/>
</dbReference>
<accession>A0A6A7B7U6</accession>
<organism evidence="2 3">
    <name type="scientific">Plenodomus tracheiphilus IPT5</name>
    <dbReference type="NCBI Taxonomy" id="1408161"/>
    <lineage>
        <taxon>Eukaryota</taxon>
        <taxon>Fungi</taxon>
        <taxon>Dikarya</taxon>
        <taxon>Ascomycota</taxon>
        <taxon>Pezizomycotina</taxon>
        <taxon>Dothideomycetes</taxon>
        <taxon>Pleosporomycetidae</taxon>
        <taxon>Pleosporales</taxon>
        <taxon>Pleosporineae</taxon>
        <taxon>Leptosphaeriaceae</taxon>
        <taxon>Plenodomus</taxon>
    </lineage>
</organism>
<proteinExistence type="predicted"/>
<feature type="transmembrane region" description="Helical" evidence="1">
    <location>
        <begin position="60"/>
        <end position="85"/>
    </location>
</feature>
<gene>
    <name evidence="2" type="ORF">T440DRAFT_111372</name>
</gene>
<sequence length="116" mass="13672">MVLRVVGNLLLLLLLRRRWTLNLLDVGRLMLGRDLGVGVLRRGVVTLCWRLGWGRLVGRVGMMLLLLVLWMLWMLWVLWVMLLVMDHSGPRMVHRKMIWRRQALRRVGVMLEAHVS</sequence>
<keyword evidence="1" id="KW-0472">Membrane</keyword>
<dbReference type="AlphaFoldDB" id="A0A6A7B7U6"/>
<evidence type="ECO:0000256" key="1">
    <source>
        <dbReference type="SAM" id="Phobius"/>
    </source>
</evidence>
<keyword evidence="1" id="KW-1133">Transmembrane helix</keyword>
<keyword evidence="3" id="KW-1185">Reference proteome</keyword>
<protein>
    <submittedName>
        <fullName evidence="2">Uncharacterized protein</fullName>
    </submittedName>
</protein>
<evidence type="ECO:0000313" key="3">
    <source>
        <dbReference type="Proteomes" id="UP000799423"/>
    </source>
</evidence>
<keyword evidence="1" id="KW-0812">Transmembrane</keyword>
<evidence type="ECO:0000313" key="2">
    <source>
        <dbReference type="EMBL" id="KAF2850358.1"/>
    </source>
</evidence>